<gene>
    <name evidence="14" type="ORF">AFUS01_LOCUS12937</name>
</gene>
<feature type="compositionally biased region" description="Polar residues" evidence="11">
    <location>
        <begin position="690"/>
        <end position="704"/>
    </location>
</feature>
<sequence length="1097" mass="123178">MGMGDELGWEGQEKYFLLAYSSDGTYIDIFIYMVENPTESPKPVVLLYLFSRNFTKQRSVIEKTYAEALLKISSAYLNKKIPSIPDLRDEEEDERWNVWNVWRTVLEENEKLARARLAAVEVFQQQITDDAKTIRHAKLQASKKCLDQLATVQKELQNSVQELDRNKKLYFEEEHLAHDARDKARDAEEKLKKKKGSIFSSFTSLQRSSVKFSNKKEACEEKSTGARNDYLIALAVANAHQDRYFNVDLDNCLRTLEGDVYDKLKEYLTVIGRTELLTCSAAQNSFSKIRDQAQMLSRDYNVMCCVQYYPVLKQHIRYPFEACDGDNCSKITCDHGAGSLLSREAKRCATKIGKEIRNIRENQKRLFYFQQLKEAGHKNDPDDSNGPDLDTKMDEIKESIRRSETEKAKAEGIIECLRDGNVNVEEWMQDIESLTTTLDIPRSSSSNSVKTDTSGEQQQQQPMQETFYDSESNDASLENVKENEPAHRESISTSIDHEDDIDAHVEMERQRLESITATWDDPTQVDWGDEPPAAPEPVASPPVTSSHISHRDSWPAAEAEPGVVKCVALYSYTAQNPDELSIVENEHLDLIGEGDGDGWVRAKNYKGEEGYVPQNYVEVEGSSTSAGYPLQPQISFSSVDYHVQDTNNVEKNEEEEVPEPEEIAKQAEVAPISNGYPEQESDEYFPPASQGDSAAPLTSVSSGGTTPFINELRGEDEGMFCRALYDYEATAPEELSFYEGQIMRVLRTTPHNEDDGWWEGEYDGLKGLFPSVIVEECRWDGESLFPEEDEEEEEEADEDEPSDSGIAPPTYTPPEIPGHLLPPEKVIITQPTPETEQAENPPKNPAAYNYDKPNFEMELNSDQQQKYHAQFGDEPTVVITEAPEVTVTVTEPDNEIEQDKGEDCDPDSGLEVAQIVITAATPMTEEPKEFPADGEEPEKIEEDETVEPLPPPPPPPAEEPEEEPEVEQFAQFADFANNDFTLESTDEVETSGTNPEAFDPTTSDDPQVQDNNIPSASSQDSENSADTVHEQLPPPPSSAIDSSLDSSEETKKTSLDIQDSDNHTKMSMGESSESPVTPEELDIQNLAKLETLKESNA</sequence>
<keyword evidence="5 9" id="KW-0175">Coiled coil</keyword>
<evidence type="ECO:0000256" key="7">
    <source>
        <dbReference type="ARBA" id="ARBA00023273"/>
    </source>
</evidence>
<feature type="compositionally biased region" description="Polar residues" evidence="11">
    <location>
        <begin position="449"/>
        <end position="473"/>
    </location>
</feature>
<dbReference type="GO" id="GO:0030833">
    <property type="term" value="P:regulation of actin filament polymerization"/>
    <property type="evidence" value="ECO:0007669"/>
    <property type="project" value="TreeGrafter"/>
</dbReference>
<dbReference type="Pfam" id="PF14604">
    <property type="entry name" value="SH3_9"/>
    <property type="match status" value="1"/>
</dbReference>
<feature type="region of interest" description="Disordered" evidence="11">
    <location>
        <begin position="675"/>
        <end position="704"/>
    </location>
</feature>
<feature type="domain" description="SH3" evidence="12">
    <location>
        <begin position="716"/>
        <end position="779"/>
    </location>
</feature>
<dbReference type="GO" id="GO:0051130">
    <property type="term" value="P:positive regulation of cellular component organization"/>
    <property type="evidence" value="ECO:0007669"/>
    <property type="project" value="UniProtKB-ARBA"/>
</dbReference>
<dbReference type="Pfam" id="PF00611">
    <property type="entry name" value="FCH"/>
    <property type="match status" value="1"/>
</dbReference>
<keyword evidence="7" id="KW-0966">Cell projection</keyword>
<dbReference type="GO" id="GO:0042995">
    <property type="term" value="C:cell projection"/>
    <property type="evidence" value="ECO:0007669"/>
    <property type="project" value="UniProtKB-SubCell"/>
</dbReference>
<feature type="region of interest" description="Disordered" evidence="11">
    <location>
        <begin position="515"/>
        <end position="557"/>
    </location>
</feature>
<keyword evidence="15" id="KW-1185">Reference proteome</keyword>
<dbReference type="EMBL" id="CAJVCH010103388">
    <property type="protein sequence ID" value="CAG7723879.1"/>
    <property type="molecule type" value="Genomic_DNA"/>
</dbReference>
<evidence type="ECO:0000256" key="6">
    <source>
        <dbReference type="ARBA" id="ARBA00023121"/>
    </source>
</evidence>
<feature type="compositionally biased region" description="Pro residues" evidence="11">
    <location>
        <begin position="948"/>
        <end position="957"/>
    </location>
</feature>
<feature type="compositionally biased region" description="Basic and acidic residues" evidence="11">
    <location>
        <begin position="1048"/>
        <end position="1064"/>
    </location>
</feature>
<proteinExistence type="predicted"/>
<keyword evidence="4" id="KW-0677">Repeat</keyword>
<feature type="compositionally biased region" description="Polar residues" evidence="11">
    <location>
        <begin position="990"/>
        <end position="1026"/>
    </location>
</feature>
<dbReference type="SMART" id="SM00326">
    <property type="entry name" value="SH3"/>
    <property type="match status" value="2"/>
</dbReference>
<accession>A0A8J2KDA4</accession>
<keyword evidence="6" id="KW-0446">Lipid-binding</keyword>
<dbReference type="PANTHER" id="PTHR15735:SF21">
    <property type="entry name" value="PROTEIN NERVOUS WRECK"/>
    <property type="match status" value="1"/>
</dbReference>
<dbReference type="FunFam" id="2.30.30.40:FF:000033">
    <property type="entry name" value="FCH and double SH3 domains protein 2"/>
    <property type="match status" value="1"/>
</dbReference>
<feature type="compositionally biased region" description="Acidic residues" evidence="11">
    <location>
        <begin position="785"/>
        <end position="802"/>
    </location>
</feature>
<evidence type="ECO:0000256" key="5">
    <source>
        <dbReference type="ARBA" id="ARBA00023054"/>
    </source>
</evidence>
<feature type="region of interest" description="Disordered" evidence="11">
    <location>
        <begin position="435"/>
        <end position="473"/>
    </location>
</feature>
<dbReference type="PANTHER" id="PTHR15735">
    <property type="entry name" value="FCH AND DOUBLE SH3 DOMAINS PROTEIN"/>
    <property type="match status" value="1"/>
</dbReference>
<evidence type="ECO:0000256" key="9">
    <source>
        <dbReference type="PROSITE-ProRule" id="PRU01077"/>
    </source>
</evidence>
<dbReference type="FunFam" id="1.20.1270.60:FF:000039">
    <property type="entry name" value="FCH and double SH3 domains protein"/>
    <property type="match status" value="1"/>
</dbReference>
<dbReference type="GO" id="GO:0031594">
    <property type="term" value="C:neuromuscular junction"/>
    <property type="evidence" value="ECO:0007669"/>
    <property type="project" value="TreeGrafter"/>
</dbReference>
<evidence type="ECO:0000259" key="13">
    <source>
        <dbReference type="PROSITE" id="PS51741"/>
    </source>
</evidence>
<reference evidence="14" key="1">
    <citation type="submission" date="2021-06" db="EMBL/GenBank/DDBJ databases">
        <authorList>
            <person name="Hodson N. C."/>
            <person name="Mongue J. A."/>
            <person name="Jaron S. K."/>
        </authorList>
    </citation>
    <scope>NUCLEOTIDE SEQUENCE</scope>
</reference>
<keyword evidence="2 8" id="KW-0728">SH3 domain</keyword>
<evidence type="ECO:0000313" key="14">
    <source>
        <dbReference type="EMBL" id="CAG7723879.1"/>
    </source>
</evidence>
<dbReference type="GO" id="GO:0007274">
    <property type="term" value="P:neuromuscular synaptic transmission"/>
    <property type="evidence" value="ECO:0007669"/>
    <property type="project" value="TreeGrafter"/>
</dbReference>
<name>A0A8J2KDA4_9HEXA</name>
<comment type="caution">
    <text evidence="14">The sequence shown here is derived from an EMBL/GenBank/DDBJ whole genome shotgun (WGS) entry which is preliminary data.</text>
</comment>
<dbReference type="PROSITE" id="PS51741">
    <property type="entry name" value="F_BAR"/>
    <property type="match status" value="1"/>
</dbReference>
<dbReference type="InterPro" id="IPR035460">
    <property type="entry name" value="FCHSD_SH3_1"/>
</dbReference>
<dbReference type="AlphaFoldDB" id="A0A8J2KDA4"/>
<evidence type="ECO:0000259" key="12">
    <source>
        <dbReference type="PROSITE" id="PS50002"/>
    </source>
</evidence>
<dbReference type="PROSITE" id="PS50002">
    <property type="entry name" value="SH3"/>
    <property type="match status" value="2"/>
</dbReference>
<feature type="compositionally biased region" description="Acidic residues" evidence="11">
    <location>
        <begin position="932"/>
        <end position="946"/>
    </location>
</feature>
<dbReference type="InterPro" id="IPR001060">
    <property type="entry name" value="FCH_dom"/>
</dbReference>
<dbReference type="GO" id="GO:0008289">
    <property type="term" value="F:lipid binding"/>
    <property type="evidence" value="ECO:0007669"/>
    <property type="project" value="UniProtKB-KW"/>
</dbReference>
<feature type="region of interest" description="Disordered" evidence="11">
    <location>
        <begin position="919"/>
        <end position="1081"/>
    </location>
</feature>
<dbReference type="GO" id="GO:0055037">
    <property type="term" value="C:recycling endosome"/>
    <property type="evidence" value="ECO:0007669"/>
    <property type="project" value="TreeGrafter"/>
</dbReference>
<protein>
    <recommendedName>
        <fullName evidence="16">FCH and double SH3 domains protein 2</fullName>
    </recommendedName>
</protein>
<evidence type="ECO:0000256" key="2">
    <source>
        <dbReference type="ARBA" id="ARBA00022443"/>
    </source>
</evidence>
<feature type="coiled-coil region" evidence="10">
    <location>
        <begin position="146"/>
        <end position="197"/>
    </location>
</feature>
<dbReference type="InterPro" id="IPR001452">
    <property type="entry name" value="SH3_domain"/>
</dbReference>
<dbReference type="CDD" id="cd11761">
    <property type="entry name" value="SH3_FCHSD_1"/>
    <property type="match status" value="1"/>
</dbReference>
<feature type="compositionally biased region" description="Low complexity" evidence="11">
    <location>
        <begin position="967"/>
        <end position="980"/>
    </location>
</feature>
<evidence type="ECO:0000256" key="8">
    <source>
        <dbReference type="PROSITE-ProRule" id="PRU00192"/>
    </source>
</evidence>
<keyword evidence="3" id="KW-0597">Phosphoprotein</keyword>
<evidence type="ECO:0000256" key="3">
    <source>
        <dbReference type="ARBA" id="ARBA00022553"/>
    </source>
</evidence>
<dbReference type="Pfam" id="PF00018">
    <property type="entry name" value="SH3_1"/>
    <property type="match status" value="1"/>
</dbReference>
<evidence type="ECO:0008006" key="16">
    <source>
        <dbReference type="Google" id="ProtNLM"/>
    </source>
</evidence>
<dbReference type="OrthoDB" id="10065861at2759"/>
<feature type="domain" description="F-BAR" evidence="13">
    <location>
        <begin position="52"/>
        <end position="301"/>
    </location>
</feature>
<evidence type="ECO:0000256" key="10">
    <source>
        <dbReference type="SAM" id="Coils"/>
    </source>
</evidence>
<comment type="subcellular location">
    <subcellularLocation>
        <location evidence="1">Cell projection</location>
    </subcellularLocation>
</comment>
<organism evidence="14 15">
    <name type="scientific">Allacma fusca</name>
    <dbReference type="NCBI Taxonomy" id="39272"/>
    <lineage>
        <taxon>Eukaryota</taxon>
        <taxon>Metazoa</taxon>
        <taxon>Ecdysozoa</taxon>
        <taxon>Arthropoda</taxon>
        <taxon>Hexapoda</taxon>
        <taxon>Collembola</taxon>
        <taxon>Symphypleona</taxon>
        <taxon>Sminthuridae</taxon>
        <taxon>Allacma</taxon>
    </lineage>
</organism>
<evidence type="ECO:0000256" key="4">
    <source>
        <dbReference type="ARBA" id="ARBA00022737"/>
    </source>
</evidence>
<feature type="region of interest" description="Disordered" evidence="11">
    <location>
        <begin position="785"/>
        <end position="853"/>
    </location>
</feature>
<dbReference type="InterPro" id="IPR031160">
    <property type="entry name" value="F_BAR_dom"/>
</dbReference>
<feature type="domain" description="SH3" evidence="12">
    <location>
        <begin position="561"/>
        <end position="622"/>
    </location>
</feature>
<evidence type="ECO:0000256" key="1">
    <source>
        <dbReference type="ARBA" id="ARBA00004316"/>
    </source>
</evidence>
<evidence type="ECO:0000313" key="15">
    <source>
        <dbReference type="Proteomes" id="UP000708208"/>
    </source>
</evidence>
<evidence type="ECO:0000256" key="11">
    <source>
        <dbReference type="SAM" id="MobiDB-lite"/>
    </source>
</evidence>
<dbReference type="Proteomes" id="UP000708208">
    <property type="component" value="Unassembled WGS sequence"/>
</dbReference>